<gene>
    <name evidence="3" type="ORF">GCM10023081_21120</name>
</gene>
<organism evidence="3 4">
    <name type="scientific">Arthrobacter ginkgonis</name>
    <dbReference type="NCBI Taxonomy" id="1630594"/>
    <lineage>
        <taxon>Bacteria</taxon>
        <taxon>Bacillati</taxon>
        <taxon>Actinomycetota</taxon>
        <taxon>Actinomycetes</taxon>
        <taxon>Micrococcales</taxon>
        <taxon>Micrococcaceae</taxon>
        <taxon>Arthrobacter</taxon>
    </lineage>
</organism>
<dbReference type="InterPro" id="IPR016942">
    <property type="entry name" value="UCP030042"/>
</dbReference>
<dbReference type="Pfam" id="PF14340">
    <property type="entry name" value="DUF4395"/>
    <property type="match status" value="1"/>
</dbReference>
<feature type="domain" description="DUF4395" evidence="2">
    <location>
        <begin position="16"/>
        <end position="142"/>
    </location>
</feature>
<sequence>MGAPALGRFFAFPNPVNEYAARLTAALVLVFGLAIAATGAGWLLWVLAFGFLLRVLWGPRFSPLALLATRVIAPRLGRTRLVPGPPKRFAQGVGLVVSLAAAVLFTAGLETAAWVTLAALLAAAALEAFAGFCLGCAIFARFRAAAR</sequence>
<dbReference type="PIRSF" id="PIRSF030042">
    <property type="entry name" value="UCP030042"/>
    <property type="match status" value="1"/>
</dbReference>
<reference evidence="4" key="1">
    <citation type="journal article" date="2019" name="Int. J. Syst. Evol. Microbiol.">
        <title>The Global Catalogue of Microorganisms (GCM) 10K type strain sequencing project: providing services to taxonomists for standard genome sequencing and annotation.</title>
        <authorList>
            <consortium name="The Broad Institute Genomics Platform"/>
            <consortium name="The Broad Institute Genome Sequencing Center for Infectious Disease"/>
            <person name="Wu L."/>
            <person name="Ma J."/>
        </authorList>
    </citation>
    <scope>NUCLEOTIDE SEQUENCE [LARGE SCALE GENOMIC DNA]</scope>
    <source>
        <strain evidence="4">JCM 30742</strain>
    </source>
</reference>
<dbReference type="Proteomes" id="UP001500752">
    <property type="component" value="Unassembled WGS sequence"/>
</dbReference>
<evidence type="ECO:0000256" key="1">
    <source>
        <dbReference type="SAM" id="Phobius"/>
    </source>
</evidence>
<feature type="transmembrane region" description="Helical" evidence="1">
    <location>
        <begin position="20"/>
        <end position="53"/>
    </location>
</feature>
<feature type="transmembrane region" description="Helical" evidence="1">
    <location>
        <begin position="89"/>
        <end position="107"/>
    </location>
</feature>
<dbReference type="EMBL" id="BAABEO010000012">
    <property type="protein sequence ID" value="GAA3682934.1"/>
    <property type="molecule type" value="Genomic_DNA"/>
</dbReference>
<feature type="transmembrane region" description="Helical" evidence="1">
    <location>
        <begin position="113"/>
        <end position="140"/>
    </location>
</feature>
<keyword evidence="4" id="KW-1185">Reference proteome</keyword>
<dbReference type="RefSeq" id="WP_345150620.1">
    <property type="nucleotide sequence ID" value="NZ_BAABEO010000012.1"/>
</dbReference>
<evidence type="ECO:0000313" key="3">
    <source>
        <dbReference type="EMBL" id="GAA3682934.1"/>
    </source>
</evidence>
<dbReference type="InterPro" id="IPR025508">
    <property type="entry name" value="DUF4395"/>
</dbReference>
<comment type="caution">
    <text evidence="3">The sequence shown here is derived from an EMBL/GenBank/DDBJ whole genome shotgun (WGS) entry which is preliminary data.</text>
</comment>
<protein>
    <submittedName>
        <fullName evidence="3">DUF4395 domain-containing protein</fullName>
    </submittedName>
</protein>
<keyword evidence="1" id="KW-0472">Membrane</keyword>
<keyword evidence="1" id="KW-0812">Transmembrane</keyword>
<keyword evidence="1" id="KW-1133">Transmembrane helix</keyword>
<evidence type="ECO:0000259" key="2">
    <source>
        <dbReference type="Pfam" id="PF14340"/>
    </source>
</evidence>
<accession>A0ABP7CAN6</accession>
<name>A0ABP7CAN6_9MICC</name>
<proteinExistence type="predicted"/>
<evidence type="ECO:0000313" key="4">
    <source>
        <dbReference type="Proteomes" id="UP001500752"/>
    </source>
</evidence>